<reference evidence="1 2" key="1">
    <citation type="submission" date="2020-08" db="EMBL/GenBank/DDBJ databases">
        <title>Genomic Encyclopedia of Type Strains, Phase III (KMG-III): the genomes of soil and plant-associated and newly described type strains.</title>
        <authorList>
            <person name="Whitman W."/>
        </authorList>
    </citation>
    <scope>NUCLEOTIDE SEQUENCE [LARGE SCALE GENOMIC DNA]</scope>
    <source>
        <strain evidence="1 2">CECT 3259</strain>
    </source>
</reference>
<comment type="caution">
    <text evidence="1">The sequence shown here is derived from an EMBL/GenBank/DDBJ whole genome shotgun (WGS) entry which is preliminary data.</text>
</comment>
<sequence>MSLMSLHPRCLTTPPTCANLRTFLRSHDEVASPSQLCGRRGAEPRGARHGRNTRRLLDAVLEQIKAERVLLNARGQQGGVAAYRAWGYHKVGDARPWNGAALHDVMVLDLR</sequence>
<evidence type="ECO:0000313" key="2">
    <source>
        <dbReference type="Proteomes" id="UP000528608"/>
    </source>
</evidence>
<protein>
    <submittedName>
        <fullName evidence="1">Uncharacterized protein with PIN domain</fullName>
    </submittedName>
</protein>
<name>A0A7W8B8A9_STREU</name>
<accession>A0A7W8B8A9</accession>
<gene>
    <name evidence="1" type="ORF">FHS36_000247</name>
</gene>
<organism evidence="1 2">
    <name type="scientific">Streptomyces eurocidicus</name>
    <name type="common">Streptoverticillium eurocidicus</name>
    <dbReference type="NCBI Taxonomy" id="66423"/>
    <lineage>
        <taxon>Bacteria</taxon>
        <taxon>Bacillati</taxon>
        <taxon>Actinomycetota</taxon>
        <taxon>Actinomycetes</taxon>
        <taxon>Kitasatosporales</taxon>
        <taxon>Streptomycetaceae</taxon>
        <taxon>Streptomyces</taxon>
    </lineage>
</organism>
<evidence type="ECO:0000313" key="1">
    <source>
        <dbReference type="EMBL" id="MBB5116849.1"/>
    </source>
</evidence>
<dbReference type="AlphaFoldDB" id="A0A7W8B8A9"/>
<proteinExistence type="predicted"/>
<dbReference type="Proteomes" id="UP000528608">
    <property type="component" value="Unassembled WGS sequence"/>
</dbReference>
<dbReference type="RefSeq" id="WP_184742846.1">
    <property type="nucleotide sequence ID" value="NZ_JACHJF010000001.1"/>
</dbReference>
<dbReference type="EMBL" id="JACHJF010000001">
    <property type="protein sequence ID" value="MBB5116849.1"/>
    <property type="molecule type" value="Genomic_DNA"/>
</dbReference>